<dbReference type="RefSeq" id="YP_010761455.1">
    <property type="nucleotide sequence ID" value="NC_073595.1"/>
</dbReference>
<dbReference type="EMBL" id="MH834622">
    <property type="protein sequence ID" value="AYN55948.1"/>
    <property type="molecule type" value="Genomic_DNA"/>
</dbReference>
<name>A0A3G2KAE8_9CAUD</name>
<evidence type="ECO:0000313" key="1">
    <source>
        <dbReference type="EMBL" id="AYN55948.1"/>
    </source>
</evidence>
<sequence>MTAPESLSAAEQLRDKLAADTGSGWLWKAAPVPPENVTRKRYACIWRTGLGKGPRDGRLVTKLQVNIYASRTAGEALERELDDSLDQVLLALQRVRDVRLGDCTRVTFADTFPGWEILLEIEHNNYYAAAVRQEAGA</sequence>
<keyword evidence="2" id="KW-1185">Reference proteome</keyword>
<gene>
    <name evidence="1" type="primary">7</name>
    <name evidence="1" type="ORF">PBI_NOELY_7</name>
</gene>
<dbReference type="Proteomes" id="UP000277525">
    <property type="component" value="Segment"/>
</dbReference>
<organism evidence="1 2">
    <name type="scientific">Arthrobacter phage Noely</name>
    <dbReference type="NCBI Taxonomy" id="2419964"/>
    <lineage>
        <taxon>Viruses</taxon>
        <taxon>Duplodnaviria</taxon>
        <taxon>Heunggongvirae</taxon>
        <taxon>Uroviricota</taxon>
        <taxon>Caudoviricetes</taxon>
        <taxon>Feeclasvirinae</taxon>
        <taxon>Noelyvirus</taxon>
        <taxon>Noelyvirus noely</taxon>
    </lineage>
</organism>
<proteinExistence type="predicted"/>
<evidence type="ECO:0000313" key="2">
    <source>
        <dbReference type="Proteomes" id="UP000277525"/>
    </source>
</evidence>
<dbReference type="GeneID" id="80090697"/>
<accession>A0A3G2KAE8</accession>
<reference evidence="1 2" key="1">
    <citation type="submission" date="2018-09" db="EMBL/GenBank/DDBJ databases">
        <authorList>
            <person name="Zack K."/>
            <person name="Stoner T.H."/>
            <person name="Garlena R.A."/>
            <person name="Russell D.A."/>
            <person name="Pope W.H."/>
            <person name="Jacobs-Sera D."/>
            <person name="Hatfull G.F."/>
        </authorList>
    </citation>
    <scope>NUCLEOTIDE SEQUENCE [LARGE SCALE GENOMIC DNA]</scope>
</reference>
<protein>
    <submittedName>
        <fullName evidence="1">Tail terminator</fullName>
    </submittedName>
</protein>
<dbReference type="KEGG" id="vg:80090697"/>